<dbReference type="GO" id="GO:0005829">
    <property type="term" value="C:cytosol"/>
    <property type="evidence" value="ECO:0007669"/>
    <property type="project" value="TreeGrafter"/>
</dbReference>
<dbReference type="GO" id="GO:0006152">
    <property type="term" value="P:purine nucleoside catabolic process"/>
    <property type="evidence" value="ECO:0007669"/>
    <property type="project" value="TreeGrafter"/>
</dbReference>
<dbReference type="SUPFAM" id="SSF53590">
    <property type="entry name" value="Nucleoside hydrolase"/>
    <property type="match status" value="1"/>
</dbReference>
<feature type="active site" description="Proton acceptor" evidence="11">
    <location>
        <position position="657"/>
    </location>
</feature>
<accession>A0A1Q5PL90</accession>
<comment type="cofactor">
    <cofactor evidence="11">
        <name>Mg(2+)</name>
        <dbReference type="ChEBI" id="CHEBI:18420"/>
    </cofactor>
    <text evidence="11">Requires a divalent cation, most likely magnesium in vivo, as an electrophilic catalyst to aid phosphoryl group transfer. It is the chelate of the metal and the nucleotide that is the actual substrate.</text>
</comment>
<evidence type="ECO:0000259" key="13">
    <source>
        <dbReference type="Pfam" id="PF00294"/>
    </source>
</evidence>
<feature type="domain" description="Inosine/uridine-preferring nucleoside hydrolase" evidence="14">
    <location>
        <begin position="11"/>
        <end position="309"/>
    </location>
</feature>
<dbReference type="InterPro" id="IPR011877">
    <property type="entry name" value="Ribokinase"/>
</dbReference>
<feature type="binding site" evidence="11">
    <location>
        <begin position="656"/>
        <end position="657"/>
    </location>
    <ligand>
        <name>ATP</name>
        <dbReference type="ChEBI" id="CHEBI:30616"/>
    </ligand>
</feature>
<gene>
    <name evidence="11" type="primary">rbsK</name>
    <name evidence="15" type="ORF">BSR29_04810</name>
</gene>
<evidence type="ECO:0000313" key="16">
    <source>
        <dbReference type="Proteomes" id="UP000186785"/>
    </source>
</evidence>
<organism evidence="15 16">
    <name type="scientific">Boudabousia liubingyangii</name>
    <dbReference type="NCBI Taxonomy" id="1921764"/>
    <lineage>
        <taxon>Bacteria</taxon>
        <taxon>Bacillati</taxon>
        <taxon>Actinomycetota</taxon>
        <taxon>Actinomycetes</taxon>
        <taxon>Actinomycetales</taxon>
        <taxon>Actinomycetaceae</taxon>
        <taxon>Boudabousia</taxon>
    </lineage>
</organism>
<sequence>MTINEAINRPVYYDCDTGIDDALGLIYLLDSPSVNLVGIGTVCGNTFAEQAADNNLRLLQLAGHPNIPVAIGEKRFRNRDYLSQPAPIHGANGLGNLELPAAQAKPIDKGAPEFLIELSHQYQGELEVIAVGPLTNLAKALDLDPSLPARIKQVTIMGGAFYTPGNKTPAAEANILDDPEAAQVVLAAKWPITLVGLDVTMKHFLEEKHREQMAHSDRPVAQALAEILNIYFDFYSNIYGARCCALHDPLAVAIAVGDIKAINSPLVPTVVETGDGPARGQTIADLRTQRAGYRDVPGANTRIVLDTDRPLAALITDRICNPQAAVPAPPKADTAPEKSASSKSPQTDQPQKITVVGSLNVDICVELDRRPNPGETVMGDDVTYLPGGKGANQAAAASALGGRVTMVGAVGTDANAQTALSGLQQVGTNLSQVENLAGATGVAIINLDREGENSIIVSPGANGKVDRDFVERKAAAIREAQIVVCQCEIPVDGIERVAELTTGRFILNVAPSIPLPESVIKRANPLIVNEHEAAQVLETLGVPVPGTGEGNTAASAEVRSKASPEANTTTGSKANVARSSEAGSAANPEANADSIVGSESARPERFEAMARTLLAQGLESVVITLGKSGSLVAQSDDQLTAIPTAAVKPVDTTGAGDAFVGALAAKLAEGAGLVDAARFASRVASFACQGYGAQASYPTLDDELPALEKD</sequence>
<feature type="binding site" evidence="11">
    <location>
        <position position="696"/>
    </location>
    <ligand>
        <name>K(+)</name>
        <dbReference type="ChEBI" id="CHEBI:29103"/>
    </ligand>
</feature>
<dbReference type="InterPro" id="IPR002139">
    <property type="entry name" value="Ribo/fructo_kinase"/>
</dbReference>
<feature type="binding site" evidence="11">
    <location>
        <position position="687"/>
    </location>
    <ligand>
        <name>K(+)</name>
        <dbReference type="ChEBI" id="CHEBI:29103"/>
    </ligand>
</feature>
<feature type="binding site" evidence="11">
    <location>
        <position position="653"/>
    </location>
    <ligand>
        <name>K(+)</name>
        <dbReference type="ChEBI" id="CHEBI:29103"/>
    </ligand>
</feature>
<dbReference type="PRINTS" id="PR00990">
    <property type="entry name" value="RIBOKINASE"/>
</dbReference>
<evidence type="ECO:0000256" key="2">
    <source>
        <dbReference type="ARBA" id="ARBA00012035"/>
    </source>
</evidence>
<dbReference type="GO" id="GO:0005524">
    <property type="term" value="F:ATP binding"/>
    <property type="evidence" value="ECO:0007669"/>
    <property type="project" value="UniProtKB-UniRule"/>
</dbReference>
<dbReference type="AlphaFoldDB" id="A0A1Q5PL90"/>
<dbReference type="InterPro" id="IPR036452">
    <property type="entry name" value="Ribo_hydro-like"/>
</dbReference>
<evidence type="ECO:0000256" key="6">
    <source>
        <dbReference type="ARBA" id="ARBA00022777"/>
    </source>
</evidence>
<name>A0A1Q5PL90_9ACTO</name>
<dbReference type="SUPFAM" id="SSF53613">
    <property type="entry name" value="Ribokinase-like"/>
    <property type="match status" value="1"/>
</dbReference>
<evidence type="ECO:0000256" key="5">
    <source>
        <dbReference type="ARBA" id="ARBA00022723"/>
    </source>
</evidence>
<dbReference type="GO" id="GO:0004747">
    <property type="term" value="F:ribokinase activity"/>
    <property type="evidence" value="ECO:0007669"/>
    <property type="project" value="UniProtKB-UniRule"/>
</dbReference>
<feature type="domain" description="Carbohydrate kinase PfkB" evidence="13">
    <location>
        <begin position="351"/>
        <end position="546"/>
    </location>
</feature>
<keyword evidence="9 11" id="KW-0630">Potassium</keyword>
<comment type="caution">
    <text evidence="15">The sequence shown here is derived from an EMBL/GenBank/DDBJ whole genome shotgun (WGS) entry which is preliminary data.</text>
</comment>
<feature type="binding site" evidence="11">
    <location>
        <position position="657"/>
    </location>
    <ligand>
        <name>substrate</name>
    </ligand>
</feature>
<dbReference type="InterPro" id="IPR011611">
    <property type="entry name" value="PfkB_dom"/>
</dbReference>
<dbReference type="Pfam" id="PF00294">
    <property type="entry name" value="PfkB"/>
    <property type="match status" value="2"/>
</dbReference>
<comment type="similarity">
    <text evidence="11">Belongs to the carbohydrate kinase PfkB family. Ribokinase subfamily.</text>
</comment>
<evidence type="ECO:0000256" key="3">
    <source>
        <dbReference type="ARBA" id="ARBA00016943"/>
    </source>
</evidence>
<keyword evidence="5 11" id="KW-0479">Metal-binding</keyword>
<dbReference type="CDD" id="cd01174">
    <property type="entry name" value="ribokinase"/>
    <property type="match status" value="1"/>
</dbReference>
<dbReference type="GO" id="GO:0008477">
    <property type="term" value="F:purine nucleosidase activity"/>
    <property type="evidence" value="ECO:0007669"/>
    <property type="project" value="TreeGrafter"/>
</dbReference>
<dbReference type="CDD" id="cd02650">
    <property type="entry name" value="nuc_hydro_CaPnhB"/>
    <property type="match status" value="1"/>
</dbReference>
<keyword evidence="11" id="KW-0119">Carbohydrate metabolism</keyword>
<comment type="similarity">
    <text evidence="1">Belongs to the carbohydrate kinase pfkB family.</text>
</comment>
<comment type="caution">
    <text evidence="11">Lacks conserved residue(s) required for the propagation of feature annotation.</text>
</comment>
<feature type="binding site" evidence="11">
    <location>
        <position position="488"/>
    </location>
    <ligand>
        <name>substrate</name>
    </ligand>
</feature>
<evidence type="ECO:0000256" key="8">
    <source>
        <dbReference type="ARBA" id="ARBA00022842"/>
    </source>
</evidence>
<feature type="binding site" evidence="11">
    <location>
        <begin position="388"/>
        <end position="392"/>
    </location>
    <ligand>
        <name>substrate</name>
    </ligand>
</feature>
<dbReference type="Gene3D" id="3.40.1190.20">
    <property type="match status" value="2"/>
</dbReference>
<comment type="subcellular location">
    <subcellularLocation>
        <location evidence="11">Cytoplasm</location>
    </subcellularLocation>
</comment>
<feature type="binding site" evidence="11">
    <location>
        <begin position="360"/>
        <end position="362"/>
    </location>
    <ligand>
        <name>substrate</name>
    </ligand>
</feature>
<keyword evidence="8 11" id="KW-0460">Magnesium</keyword>
<evidence type="ECO:0000256" key="7">
    <source>
        <dbReference type="ARBA" id="ARBA00022801"/>
    </source>
</evidence>
<dbReference type="EC" id="2.7.1.15" evidence="2 11"/>
<dbReference type="HAMAP" id="MF_01987">
    <property type="entry name" value="Ribokinase"/>
    <property type="match status" value="1"/>
</dbReference>
<keyword evidence="11" id="KW-0547">Nucleotide-binding</keyword>
<dbReference type="InterPro" id="IPR023186">
    <property type="entry name" value="IUNH"/>
</dbReference>
<dbReference type="EMBL" id="MQSV01000003">
    <property type="protein sequence ID" value="OKL47821.1"/>
    <property type="molecule type" value="Genomic_DNA"/>
</dbReference>
<dbReference type="Pfam" id="PF01156">
    <property type="entry name" value="IU_nuc_hydro"/>
    <property type="match status" value="1"/>
</dbReference>
<evidence type="ECO:0000259" key="14">
    <source>
        <dbReference type="Pfam" id="PF01156"/>
    </source>
</evidence>
<feature type="domain" description="Carbohydrate kinase PfkB" evidence="13">
    <location>
        <begin position="591"/>
        <end position="699"/>
    </location>
</feature>
<comment type="activity regulation">
    <text evidence="11">Activated by a monovalent cation that binds near, but not in, the active site. The most likely occupant of the site in vivo is potassium. Ion binding induces a conformational change that may alter substrate affinity.</text>
</comment>
<dbReference type="PANTHER" id="PTHR12304">
    <property type="entry name" value="INOSINE-URIDINE PREFERRING NUCLEOSIDE HYDROLASE"/>
    <property type="match status" value="1"/>
</dbReference>
<dbReference type="UniPathway" id="UPA00916">
    <property type="reaction ID" value="UER00889"/>
</dbReference>
<feature type="region of interest" description="Disordered" evidence="12">
    <location>
        <begin position="541"/>
        <end position="599"/>
    </location>
</feature>
<feature type="binding site" evidence="11">
    <location>
        <position position="651"/>
    </location>
    <ligand>
        <name>K(+)</name>
        <dbReference type="ChEBI" id="CHEBI:29103"/>
    </ligand>
</feature>
<feature type="binding site" evidence="11">
    <location>
        <position position="529"/>
    </location>
    <ligand>
        <name>ATP</name>
        <dbReference type="ChEBI" id="CHEBI:30616"/>
    </ligand>
</feature>
<evidence type="ECO:0000256" key="9">
    <source>
        <dbReference type="ARBA" id="ARBA00022958"/>
    </source>
</evidence>
<reference evidence="15 16" key="1">
    <citation type="submission" date="2016-11" db="EMBL/GenBank/DDBJ databases">
        <title>Actinomyces gypaetusis sp. nov. isolated from the vulture Gypaetus barbatus in Qinghai Tibet Plateau China.</title>
        <authorList>
            <person name="Meng X."/>
        </authorList>
    </citation>
    <scope>NUCLEOTIDE SEQUENCE [LARGE SCALE GENOMIC DNA]</scope>
    <source>
        <strain evidence="15 16">VUL4_2</strain>
    </source>
</reference>
<dbReference type="RefSeq" id="WP_073709182.1">
    <property type="nucleotide sequence ID" value="NZ_MQSV01000003.1"/>
</dbReference>
<keyword evidence="10" id="KW-0326">Glycosidase</keyword>
<keyword evidence="7" id="KW-0378">Hydrolase</keyword>
<feature type="binding site" evidence="11">
    <location>
        <begin position="624"/>
        <end position="629"/>
    </location>
    <ligand>
        <name>ATP</name>
        <dbReference type="ChEBI" id="CHEBI:30616"/>
    </ligand>
</feature>
<keyword evidence="6 11" id="KW-0418">Kinase</keyword>
<keyword evidence="4 11" id="KW-0808">Transferase</keyword>
<dbReference type="InterPro" id="IPR002173">
    <property type="entry name" value="Carboh/pur_kinase_PfkB_CS"/>
</dbReference>
<dbReference type="STRING" id="1921764.BSR28_06850"/>
<dbReference type="InterPro" id="IPR029056">
    <property type="entry name" value="Ribokinase-like"/>
</dbReference>
<protein>
    <recommendedName>
        <fullName evidence="3 11">Ribokinase</fullName>
        <shortName evidence="11">RK</shortName>
        <ecNumber evidence="2 11">2.7.1.15</ecNumber>
    </recommendedName>
</protein>
<feature type="binding site" evidence="11">
    <location>
        <position position="692"/>
    </location>
    <ligand>
        <name>K(+)</name>
        <dbReference type="ChEBI" id="CHEBI:29103"/>
    </ligand>
</feature>
<comment type="function">
    <text evidence="11">Catalyzes the phosphorylation of ribose at O-5 in a reaction requiring ATP and magnesium. The resulting D-ribose-5-phosphate can then be used either for sythesis of nucleotides, histidine, and tryptophan, or as a component of the pentose phosphate pathway.</text>
</comment>
<comment type="subunit">
    <text evidence="11">Homodimer.</text>
</comment>
<feature type="compositionally biased region" description="Polar residues" evidence="12">
    <location>
        <begin position="565"/>
        <end position="582"/>
    </location>
</feature>
<comment type="catalytic activity">
    <reaction evidence="11">
        <text>D-ribose + ATP = D-ribose 5-phosphate + ADP + H(+)</text>
        <dbReference type="Rhea" id="RHEA:13697"/>
        <dbReference type="ChEBI" id="CHEBI:15378"/>
        <dbReference type="ChEBI" id="CHEBI:30616"/>
        <dbReference type="ChEBI" id="CHEBI:47013"/>
        <dbReference type="ChEBI" id="CHEBI:78346"/>
        <dbReference type="ChEBI" id="CHEBI:456216"/>
        <dbReference type="EC" id="2.7.1.15"/>
    </reaction>
</comment>
<evidence type="ECO:0000313" key="15">
    <source>
        <dbReference type="EMBL" id="OKL47821.1"/>
    </source>
</evidence>
<dbReference type="PANTHER" id="PTHR12304:SF4">
    <property type="entry name" value="URIDINE NUCLEOSIDASE"/>
    <property type="match status" value="1"/>
</dbReference>
<proteinExistence type="inferred from homology"/>
<evidence type="ECO:0000256" key="10">
    <source>
        <dbReference type="ARBA" id="ARBA00023295"/>
    </source>
</evidence>
<keyword evidence="11" id="KW-0067">ATP-binding</keyword>
<feature type="compositionally biased region" description="Polar residues" evidence="12">
    <location>
        <begin position="339"/>
        <end position="352"/>
    </location>
</feature>
<evidence type="ECO:0000256" key="1">
    <source>
        <dbReference type="ARBA" id="ARBA00005380"/>
    </source>
</evidence>
<evidence type="ECO:0000256" key="11">
    <source>
        <dbReference type="HAMAP-Rule" id="MF_01987"/>
    </source>
</evidence>
<comment type="pathway">
    <text evidence="11">Carbohydrate metabolism; D-ribose degradation; D-ribose 5-phosphate from beta-D-ribopyranose: step 2/2.</text>
</comment>
<keyword evidence="11" id="KW-0963">Cytoplasm</keyword>
<keyword evidence="16" id="KW-1185">Reference proteome</keyword>
<dbReference type="Gene3D" id="3.90.245.10">
    <property type="entry name" value="Ribonucleoside hydrolase-like"/>
    <property type="match status" value="1"/>
</dbReference>
<dbReference type="Proteomes" id="UP000186785">
    <property type="component" value="Unassembled WGS sequence"/>
</dbReference>
<evidence type="ECO:0000256" key="4">
    <source>
        <dbReference type="ARBA" id="ARBA00022679"/>
    </source>
</evidence>
<dbReference type="PROSITE" id="PS00584">
    <property type="entry name" value="PFKB_KINASES_2"/>
    <property type="match status" value="1"/>
</dbReference>
<feature type="region of interest" description="Disordered" evidence="12">
    <location>
        <begin position="323"/>
        <end position="353"/>
    </location>
</feature>
<feature type="binding site" evidence="11">
    <location>
        <position position="690"/>
    </location>
    <ligand>
        <name>K(+)</name>
        <dbReference type="ChEBI" id="CHEBI:29103"/>
    </ligand>
</feature>
<evidence type="ECO:0000256" key="12">
    <source>
        <dbReference type="SAM" id="MobiDB-lite"/>
    </source>
</evidence>
<dbReference type="GO" id="GO:0046872">
    <property type="term" value="F:metal ion binding"/>
    <property type="evidence" value="ECO:0007669"/>
    <property type="project" value="UniProtKB-KW"/>
</dbReference>
<dbReference type="InterPro" id="IPR001910">
    <property type="entry name" value="Inosine/uridine_hydrolase_dom"/>
</dbReference>
<dbReference type="GO" id="GO:0019303">
    <property type="term" value="P:D-ribose catabolic process"/>
    <property type="evidence" value="ECO:0007669"/>
    <property type="project" value="UniProtKB-UniRule"/>
</dbReference>